<dbReference type="GO" id="GO:0005524">
    <property type="term" value="F:ATP binding"/>
    <property type="evidence" value="ECO:0007669"/>
    <property type="project" value="UniProtKB-KW"/>
</dbReference>
<dbReference type="InterPro" id="IPR053466">
    <property type="entry name" value="L-arabinose_ABC_transporter"/>
</dbReference>
<feature type="domain" description="ABC transporter" evidence="9">
    <location>
        <begin position="262"/>
        <end position="508"/>
    </location>
</feature>
<evidence type="ECO:0000256" key="6">
    <source>
        <dbReference type="ARBA" id="ARBA00022840"/>
    </source>
</evidence>
<dbReference type="CDD" id="cd03215">
    <property type="entry name" value="ABC_Carb_Monos_II"/>
    <property type="match status" value="1"/>
</dbReference>
<evidence type="ECO:0000256" key="7">
    <source>
        <dbReference type="ARBA" id="ARBA00022967"/>
    </source>
</evidence>
<comment type="caution">
    <text evidence="10">The sequence shown here is derived from an EMBL/GenBank/DDBJ whole genome shotgun (WGS) entry which is preliminary data.</text>
</comment>
<evidence type="ECO:0000313" key="10">
    <source>
        <dbReference type="EMBL" id="MEG3615808.1"/>
    </source>
</evidence>
<dbReference type="Pfam" id="PF00005">
    <property type="entry name" value="ABC_tran"/>
    <property type="match status" value="2"/>
</dbReference>
<dbReference type="InterPro" id="IPR027417">
    <property type="entry name" value="P-loop_NTPase"/>
</dbReference>
<reference evidence="10" key="2">
    <citation type="submission" date="2024-02" db="EMBL/GenBank/DDBJ databases">
        <authorList>
            <person name="Prathaban M."/>
            <person name="Mythili R."/>
            <person name="Sharmila Devi N."/>
            <person name="Sobanaa M."/>
            <person name="Prathiviraj R."/>
            <person name="Selvin J."/>
        </authorList>
    </citation>
    <scope>NUCLEOTIDE SEQUENCE</scope>
    <source>
        <strain evidence="10">MP1014</strain>
    </source>
</reference>
<dbReference type="PANTHER" id="PTHR43790:SF1">
    <property type="entry name" value="XYLOSE IMPORT ATP-BINDING PROTEIN XYLG"/>
    <property type="match status" value="1"/>
</dbReference>
<evidence type="ECO:0000256" key="8">
    <source>
        <dbReference type="ARBA" id="ARBA00023136"/>
    </source>
</evidence>
<dbReference type="InterPro" id="IPR003593">
    <property type="entry name" value="AAA+_ATPase"/>
</dbReference>
<dbReference type="CDD" id="cd03216">
    <property type="entry name" value="ABC_Carb_Monos_I"/>
    <property type="match status" value="1"/>
</dbReference>
<dbReference type="SUPFAM" id="SSF52540">
    <property type="entry name" value="P-loop containing nucleoside triphosphate hydrolases"/>
    <property type="match status" value="2"/>
</dbReference>
<evidence type="ECO:0000259" key="9">
    <source>
        <dbReference type="PROSITE" id="PS50893"/>
    </source>
</evidence>
<evidence type="ECO:0000313" key="11">
    <source>
        <dbReference type="Proteomes" id="UP001310387"/>
    </source>
</evidence>
<dbReference type="Gene3D" id="3.40.50.300">
    <property type="entry name" value="P-loop containing nucleotide triphosphate hydrolases"/>
    <property type="match status" value="2"/>
</dbReference>
<keyword evidence="5" id="KW-0547">Nucleotide-binding</keyword>
<dbReference type="RefSeq" id="WP_278236636.1">
    <property type="nucleotide sequence ID" value="NZ_JBAGLP010000118.1"/>
</dbReference>
<dbReference type="EMBL" id="JBAGLP010000118">
    <property type="protein sequence ID" value="MEG3615808.1"/>
    <property type="molecule type" value="Genomic_DNA"/>
</dbReference>
<evidence type="ECO:0000256" key="3">
    <source>
        <dbReference type="ARBA" id="ARBA00022597"/>
    </source>
</evidence>
<proteinExistence type="predicted"/>
<keyword evidence="1" id="KW-0813">Transport</keyword>
<sequence>MSTILEMRSITKEFPGVKALSGVDLDVGEQEIHAICGENGAGKSTLMKVLSGVYPHGSYDGEIVFEGETVRFGSINDSEDQGIVIIHQELALVPYLSVAENIFLGNEKRGPLGLIDWNDANHRAAELLERVGLHENPMTPVQQLGVGKQQLIEIAKALSKKVRLLILDEPTAALNDTDSAHLLDLLRALRDEGITCIIISHKLNEIADIADRTTIIRDGETIETIDMSEPDSTQDRIIRGMVGRDLENRYPHRTPEIGEEVLRIENWSVDHPTQAGRQVISDASFNVRAGEVVGIAGLMGAGRTELAMSVFGHSYGRNIRGTVYKDGRAVQVRDVSEAIRHKIAYATEDRKRYGLNLLDDIRHNISSAGLRQLAPGGWVNANEELKVAEEYRESLNVKTPHVLANVGKLSGGNQQKVVLSKWLYTDPDVLILDEPTRGIDVGAKYEIYTIINKMVAAGKAVIVISSELPELLGICDRVYTLAFGRITGELPVAEATQERLMELMTLERDQPLPTKESIS</sequence>
<keyword evidence="11" id="KW-1185">Reference proteome</keyword>
<dbReference type="InterPro" id="IPR017871">
    <property type="entry name" value="ABC_transporter-like_CS"/>
</dbReference>
<dbReference type="PANTHER" id="PTHR43790">
    <property type="entry name" value="CARBOHYDRATE TRANSPORT ATP-BINDING PROTEIN MG119-RELATED"/>
    <property type="match status" value="1"/>
</dbReference>
<evidence type="ECO:0000256" key="5">
    <source>
        <dbReference type="ARBA" id="ARBA00022741"/>
    </source>
</evidence>
<dbReference type="PROSITE" id="PS00211">
    <property type="entry name" value="ABC_TRANSPORTER_1"/>
    <property type="match status" value="1"/>
</dbReference>
<keyword evidence="4" id="KW-0677">Repeat</keyword>
<keyword evidence="2" id="KW-1003">Cell membrane</keyword>
<dbReference type="InterPro" id="IPR003439">
    <property type="entry name" value="ABC_transporter-like_ATP-bd"/>
</dbReference>
<dbReference type="PROSITE" id="PS50893">
    <property type="entry name" value="ABC_TRANSPORTER_2"/>
    <property type="match status" value="2"/>
</dbReference>
<keyword evidence="8" id="KW-0472">Membrane</keyword>
<keyword evidence="6 10" id="KW-0067">ATP-binding</keyword>
<name>A0ABU7Z8Z0_9MICO</name>
<keyword evidence="7" id="KW-1278">Translocase</keyword>
<reference evidence="10" key="1">
    <citation type="journal article" date="2024" name="Antonie Van Leeuwenhoek">
        <title>Isoptericola haloaureus sp. nov., a dimorphic actinobacterium isolated from mangrove sediments of southeast India, implicating biosaline agricultural significance through nitrogen fixation and salt tolerance genes.</title>
        <authorList>
            <person name="Prathaban M."/>
            <person name="Prathiviraj R."/>
            <person name="Ravichandran M."/>
            <person name="Natarajan S.D."/>
            <person name="Sobanaa M."/>
            <person name="Hari Krishna Kumar S."/>
            <person name="Chandrasekar V."/>
            <person name="Selvin J."/>
        </authorList>
    </citation>
    <scope>NUCLEOTIDE SEQUENCE</scope>
    <source>
        <strain evidence="10">MP1014</strain>
    </source>
</reference>
<protein>
    <submittedName>
        <fullName evidence="10">Multiple monosaccharide ABC transporter ATP-binding protein</fullName>
    </submittedName>
</protein>
<dbReference type="InterPro" id="IPR050107">
    <property type="entry name" value="ABC_carbohydrate_import_ATPase"/>
</dbReference>
<keyword evidence="3" id="KW-0762">Sugar transport</keyword>
<evidence type="ECO:0000256" key="2">
    <source>
        <dbReference type="ARBA" id="ARBA00022475"/>
    </source>
</evidence>
<gene>
    <name evidence="10" type="primary">mmsA</name>
    <name evidence="10" type="ORF">V5O49_11795</name>
</gene>
<accession>A0ABU7Z8Z0</accession>
<organism evidence="10 11">
    <name type="scientific">Isoptericola haloaureus</name>
    <dbReference type="NCBI Taxonomy" id="1542902"/>
    <lineage>
        <taxon>Bacteria</taxon>
        <taxon>Bacillati</taxon>
        <taxon>Actinomycetota</taxon>
        <taxon>Actinomycetes</taxon>
        <taxon>Micrococcales</taxon>
        <taxon>Promicromonosporaceae</taxon>
        <taxon>Isoptericola</taxon>
    </lineage>
</organism>
<feature type="domain" description="ABC transporter" evidence="9">
    <location>
        <begin position="5"/>
        <end position="243"/>
    </location>
</feature>
<evidence type="ECO:0000256" key="4">
    <source>
        <dbReference type="ARBA" id="ARBA00022737"/>
    </source>
</evidence>
<evidence type="ECO:0000256" key="1">
    <source>
        <dbReference type="ARBA" id="ARBA00022448"/>
    </source>
</evidence>
<dbReference type="NCBIfam" id="NF040905">
    <property type="entry name" value="GguA"/>
    <property type="match status" value="1"/>
</dbReference>
<dbReference type="SMART" id="SM00382">
    <property type="entry name" value="AAA"/>
    <property type="match status" value="2"/>
</dbReference>
<dbReference type="Proteomes" id="UP001310387">
    <property type="component" value="Unassembled WGS sequence"/>
</dbReference>